<reference evidence="2 3" key="1">
    <citation type="submission" date="2018-12" db="EMBL/GenBank/DDBJ databases">
        <title>Genomic taxonomy of the Vibrionaceae family.</title>
        <authorList>
            <person name="Gomez-Gil B."/>
            <person name="Enciso-Ibarra K."/>
        </authorList>
    </citation>
    <scope>NUCLEOTIDE SEQUENCE [LARGE SCALE GENOMIC DNA]</scope>
    <source>
        <strain evidence="2 3">CAIM 594</strain>
    </source>
</reference>
<feature type="transmembrane region" description="Helical" evidence="1">
    <location>
        <begin position="12"/>
        <end position="33"/>
    </location>
</feature>
<dbReference type="AlphaFoldDB" id="A0A427U7H6"/>
<keyword evidence="1" id="KW-0472">Membrane</keyword>
<dbReference type="Proteomes" id="UP000269041">
    <property type="component" value="Unassembled WGS sequence"/>
</dbReference>
<keyword evidence="1" id="KW-1133">Transmembrane helix</keyword>
<dbReference type="InterPro" id="IPR031582">
    <property type="entry name" value="TadF"/>
</dbReference>
<proteinExistence type="predicted"/>
<comment type="caution">
    <text evidence="2">The sequence shown here is derived from an EMBL/GenBank/DDBJ whole genome shotgun (WGS) entry which is preliminary data.</text>
</comment>
<evidence type="ECO:0008006" key="4">
    <source>
        <dbReference type="Google" id="ProtNLM"/>
    </source>
</evidence>
<dbReference type="EMBL" id="RSFA01000009">
    <property type="protein sequence ID" value="RSD32472.1"/>
    <property type="molecule type" value="Genomic_DNA"/>
</dbReference>
<keyword evidence="3" id="KW-1185">Reference proteome</keyword>
<evidence type="ECO:0000313" key="2">
    <source>
        <dbReference type="EMBL" id="RSD32472.1"/>
    </source>
</evidence>
<gene>
    <name evidence="2" type="ORF">EJA03_03510</name>
</gene>
<organism evidence="2 3">
    <name type="scientific">Vibrio pectenicida</name>
    <dbReference type="NCBI Taxonomy" id="62763"/>
    <lineage>
        <taxon>Bacteria</taxon>
        <taxon>Pseudomonadati</taxon>
        <taxon>Pseudomonadota</taxon>
        <taxon>Gammaproteobacteria</taxon>
        <taxon>Vibrionales</taxon>
        <taxon>Vibrionaceae</taxon>
        <taxon>Vibrio</taxon>
    </lineage>
</organism>
<dbReference type="Pfam" id="PF16964">
    <property type="entry name" value="TadF"/>
    <property type="match status" value="1"/>
</dbReference>
<evidence type="ECO:0000313" key="3">
    <source>
        <dbReference type="Proteomes" id="UP000269041"/>
    </source>
</evidence>
<protein>
    <recommendedName>
        <fullName evidence="4">Pilus assembly protein</fullName>
    </recommendedName>
</protein>
<dbReference type="OrthoDB" id="5869391at2"/>
<accession>A0A427U7H6</accession>
<evidence type="ECO:0000256" key="1">
    <source>
        <dbReference type="SAM" id="Phobius"/>
    </source>
</evidence>
<keyword evidence="1" id="KW-0812">Transmembrane</keyword>
<name>A0A427U7H6_9VIBR</name>
<sequence length="188" mass="20706">MHERNKQRGSAVIEFPAVVVGLLVVILGLFAVYKIFYLQTRLDSAAYSMVSVASRALVSNGQVKNYHSDSAEHLMILARRSLPAELDMTRVGLILEMRFSASDETEVITQRAGNDCQVEQKIDSLATLAPMSKRTVASLQGKIANLYQVTLCVSQPLEPMSPIFKWLGLSFPSTLRSQAAVIGRKYSA</sequence>